<evidence type="ECO:0008006" key="3">
    <source>
        <dbReference type="Google" id="ProtNLM"/>
    </source>
</evidence>
<gene>
    <name evidence="1" type="ORF">Pan181_19760</name>
</gene>
<dbReference type="Proteomes" id="UP000315750">
    <property type="component" value="Chromosome"/>
</dbReference>
<dbReference type="RefSeq" id="WP_145246591.1">
    <property type="nucleotide sequence ID" value="NZ_CP036278.1"/>
</dbReference>
<organism evidence="1 2">
    <name type="scientific">Aeoliella mucimassa</name>
    <dbReference type="NCBI Taxonomy" id="2527972"/>
    <lineage>
        <taxon>Bacteria</taxon>
        <taxon>Pseudomonadati</taxon>
        <taxon>Planctomycetota</taxon>
        <taxon>Planctomycetia</taxon>
        <taxon>Pirellulales</taxon>
        <taxon>Lacipirellulaceae</taxon>
        <taxon>Aeoliella</taxon>
    </lineage>
</organism>
<dbReference type="KEGG" id="amuc:Pan181_19760"/>
<proteinExistence type="predicted"/>
<sequence length="145" mass="16468">MNENQIKFLAAYRECGIVSEAAKIADVHVSTHYRWLSNDEDYAQQFQQAQAEAANVLEEEARRRAVEGVRRYKFNRNGAPILHPETGEPYYEHAYSDSLLIVLLKANNPTKFGDKIEQTHKGDQKAPVHVYLPDNGRGRANLVEG</sequence>
<evidence type="ECO:0000313" key="1">
    <source>
        <dbReference type="EMBL" id="QDU55780.1"/>
    </source>
</evidence>
<evidence type="ECO:0000313" key="2">
    <source>
        <dbReference type="Proteomes" id="UP000315750"/>
    </source>
</evidence>
<reference evidence="1 2" key="1">
    <citation type="submission" date="2019-02" db="EMBL/GenBank/DDBJ databases">
        <title>Deep-cultivation of Planctomycetes and their phenomic and genomic characterization uncovers novel biology.</title>
        <authorList>
            <person name="Wiegand S."/>
            <person name="Jogler M."/>
            <person name="Boedeker C."/>
            <person name="Pinto D."/>
            <person name="Vollmers J."/>
            <person name="Rivas-Marin E."/>
            <person name="Kohn T."/>
            <person name="Peeters S.H."/>
            <person name="Heuer A."/>
            <person name="Rast P."/>
            <person name="Oberbeckmann S."/>
            <person name="Bunk B."/>
            <person name="Jeske O."/>
            <person name="Meyerdierks A."/>
            <person name="Storesund J.E."/>
            <person name="Kallscheuer N."/>
            <person name="Luecker S."/>
            <person name="Lage O.M."/>
            <person name="Pohl T."/>
            <person name="Merkel B.J."/>
            <person name="Hornburger P."/>
            <person name="Mueller R.-W."/>
            <person name="Bruemmer F."/>
            <person name="Labrenz M."/>
            <person name="Spormann A.M."/>
            <person name="Op den Camp H."/>
            <person name="Overmann J."/>
            <person name="Amann R."/>
            <person name="Jetten M.S.M."/>
            <person name="Mascher T."/>
            <person name="Medema M.H."/>
            <person name="Devos D.P."/>
            <person name="Kaster A.-K."/>
            <person name="Ovreas L."/>
            <person name="Rohde M."/>
            <person name="Galperin M.Y."/>
            <person name="Jogler C."/>
        </authorList>
    </citation>
    <scope>NUCLEOTIDE SEQUENCE [LARGE SCALE GENOMIC DNA]</scope>
    <source>
        <strain evidence="1 2">Pan181</strain>
    </source>
</reference>
<dbReference type="EMBL" id="CP036278">
    <property type="protein sequence ID" value="QDU55780.1"/>
    <property type="molecule type" value="Genomic_DNA"/>
</dbReference>
<dbReference type="OrthoDB" id="1495771at2"/>
<accession>A0A518AM33</accession>
<keyword evidence="2" id="KW-1185">Reference proteome</keyword>
<dbReference type="AlphaFoldDB" id="A0A518AM33"/>
<name>A0A518AM33_9BACT</name>
<protein>
    <recommendedName>
        <fullName evidence="3">Terminase small subunit</fullName>
    </recommendedName>
</protein>